<name>A0ABD5P058_9EURY</name>
<feature type="region of interest" description="Disordered" evidence="1">
    <location>
        <begin position="1"/>
        <end position="30"/>
    </location>
</feature>
<evidence type="ECO:0000313" key="4">
    <source>
        <dbReference type="Proteomes" id="UP001595821"/>
    </source>
</evidence>
<evidence type="ECO:0000259" key="2">
    <source>
        <dbReference type="Pfam" id="PF25955"/>
    </source>
</evidence>
<reference evidence="3 4" key="1">
    <citation type="journal article" date="2014" name="Int. J. Syst. Evol. Microbiol.">
        <title>Complete genome sequence of Corynebacterium casei LMG S-19264T (=DSM 44701T), isolated from a smear-ripened cheese.</title>
        <authorList>
            <consortium name="US DOE Joint Genome Institute (JGI-PGF)"/>
            <person name="Walter F."/>
            <person name="Albersmeier A."/>
            <person name="Kalinowski J."/>
            <person name="Ruckert C."/>
        </authorList>
    </citation>
    <scope>NUCLEOTIDE SEQUENCE [LARGE SCALE GENOMIC DNA]</scope>
    <source>
        <strain evidence="3 4">IBRC-M 10912</strain>
    </source>
</reference>
<evidence type="ECO:0000313" key="3">
    <source>
        <dbReference type="EMBL" id="MFC4247647.1"/>
    </source>
</evidence>
<feature type="compositionally biased region" description="Basic and acidic residues" evidence="1">
    <location>
        <begin position="21"/>
        <end position="30"/>
    </location>
</feature>
<gene>
    <name evidence="3" type="ORF">ACFOZ7_11805</name>
</gene>
<dbReference type="Pfam" id="PF25955">
    <property type="entry name" value="DUF7992"/>
    <property type="match status" value="1"/>
</dbReference>
<accession>A0ABD5P058</accession>
<comment type="caution">
    <text evidence="3">The sequence shown here is derived from an EMBL/GenBank/DDBJ whole genome shotgun (WGS) entry which is preliminary data.</text>
</comment>
<evidence type="ECO:0000256" key="1">
    <source>
        <dbReference type="SAM" id="MobiDB-lite"/>
    </source>
</evidence>
<protein>
    <recommendedName>
        <fullName evidence="2">DUF7992 domain-containing protein</fullName>
    </recommendedName>
</protein>
<dbReference type="AlphaFoldDB" id="A0ABD5P058"/>
<sequence length="162" mass="18613">MALDVPVPDPPDLSNRGAPSEFREVEEMGSEADFRREELEDVFHDGAWQEAFNEWAEYTDLSESEFDLVTDLGLVYRFDFFWDSADERLRFDAPRIPDDVDEDELPDAVDADTVTTVNLALEDLGQTVIETVVDGYLEWGEEEPSDYVWDEETFGEGIDRED</sequence>
<dbReference type="EMBL" id="JBHSDJ010000085">
    <property type="protein sequence ID" value="MFC4247647.1"/>
    <property type="molecule type" value="Genomic_DNA"/>
</dbReference>
<feature type="domain" description="DUF7992" evidence="2">
    <location>
        <begin position="3"/>
        <end position="145"/>
    </location>
</feature>
<dbReference type="RefSeq" id="WP_246971133.1">
    <property type="nucleotide sequence ID" value="NZ_CP095397.1"/>
</dbReference>
<dbReference type="Proteomes" id="UP001595821">
    <property type="component" value="Unassembled WGS sequence"/>
</dbReference>
<dbReference type="GeneID" id="71852215"/>
<organism evidence="3 4">
    <name type="scientific">Natribaculum luteum</name>
    <dbReference type="NCBI Taxonomy" id="1586232"/>
    <lineage>
        <taxon>Archaea</taxon>
        <taxon>Methanobacteriati</taxon>
        <taxon>Methanobacteriota</taxon>
        <taxon>Stenosarchaea group</taxon>
        <taxon>Halobacteria</taxon>
        <taxon>Halobacteriales</taxon>
        <taxon>Natrialbaceae</taxon>
        <taxon>Natribaculum</taxon>
    </lineage>
</organism>
<dbReference type="InterPro" id="IPR058305">
    <property type="entry name" value="DUF7992"/>
</dbReference>
<proteinExistence type="predicted"/>